<dbReference type="InterPro" id="IPR036526">
    <property type="entry name" value="C-N_Hydrolase_sf"/>
</dbReference>
<feature type="transmembrane region" description="Helical" evidence="9">
    <location>
        <begin position="112"/>
        <end position="131"/>
    </location>
</feature>
<feature type="transmembrane region" description="Helical" evidence="9">
    <location>
        <begin position="12"/>
        <end position="42"/>
    </location>
</feature>
<evidence type="ECO:0000256" key="6">
    <source>
        <dbReference type="ARBA" id="ARBA00022989"/>
    </source>
</evidence>
<feature type="transmembrane region" description="Helical" evidence="9">
    <location>
        <begin position="185"/>
        <end position="203"/>
    </location>
</feature>
<keyword evidence="7 9" id="KW-0472">Membrane</keyword>
<name>A0A1X7I8U2_9BACT</name>
<sequence length="524" mass="60626">MSKYPSKITYSLLPLLSALLLAISWLYYDLLVFIALLPLFYFLKKCANKSEKSIVVFSMLYLTYILFNAISSFWIVNANTNGFLGIVVLNSVVLALPWIIYWFYLKSRNSKYSFLVLILSWLSVEFLHNKWDLGFPMYSLGNFLNDTIEIIQFYEFTGLRGGTLLILITNYVIFLGLTSYKQYKAYIISFTLILLSLFSWSIYRFQSYEEKENPISVAVLHTFADVYTFKYNLSDTQLLKFYLESLKKMPGNIDLFILPETAFPNMRWVEDLHINSTLSNLNSWLLENDIASVISGSILNELYYGESSDPAGTKYIENTNQFYYTYNSSFLLNAKNNLLRYRHKKYLVPFEETIPFSSKLSFLQELIPSLGNFKFAYKETNSNVFEFKSGKYIGNLICFESLFFDLYREMSNKGVGLFSIILNEGWYYNTNLTGAKSFHKIAKIKAIEFRKPILRSSNQGISSTINQRGQVINLTSTNKNNLLLDNVNYNTKATFYSIFGDFLGLVSLILLPLILVKTKKIKTL</sequence>
<evidence type="ECO:0000256" key="2">
    <source>
        <dbReference type="ARBA" id="ARBA00010065"/>
    </source>
</evidence>
<evidence type="ECO:0000313" key="12">
    <source>
        <dbReference type="Proteomes" id="UP000193804"/>
    </source>
</evidence>
<evidence type="ECO:0000256" key="3">
    <source>
        <dbReference type="ARBA" id="ARBA00022475"/>
    </source>
</evidence>
<dbReference type="UniPathway" id="UPA00666"/>
<feature type="transmembrane region" description="Helical" evidence="9">
    <location>
        <begin position="82"/>
        <end position="105"/>
    </location>
</feature>
<dbReference type="EC" id="2.3.1.269" evidence="9"/>
<keyword evidence="6 9" id="KW-1133">Transmembrane helix</keyword>
<dbReference type="GO" id="GO:0005886">
    <property type="term" value="C:plasma membrane"/>
    <property type="evidence" value="ECO:0007669"/>
    <property type="project" value="UniProtKB-SubCell"/>
</dbReference>
<proteinExistence type="inferred from homology"/>
<keyword evidence="11" id="KW-0449">Lipoprotein</keyword>
<evidence type="ECO:0000256" key="5">
    <source>
        <dbReference type="ARBA" id="ARBA00022692"/>
    </source>
</evidence>
<dbReference type="SUPFAM" id="SSF56317">
    <property type="entry name" value="Carbon-nitrogen hydrolase"/>
    <property type="match status" value="1"/>
</dbReference>
<dbReference type="RefSeq" id="WP_085515325.1">
    <property type="nucleotide sequence ID" value="NZ_FXAW01000001.1"/>
</dbReference>
<reference evidence="12" key="1">
    <citation type="submission" date="2017-04" db="EMBL/GenBank/DDBJ databases">
        <authorList>
            <person name="Varghese N."/>
            <person name="Submissions S."/>
        </authorList>
    </citation>
    <scope>NUCLEOTIDE SEQUENCE [LARGE SCALE GENOMIC DNA]</scope>
    <source>
        <strain evidence="12">DSM 4125</strain>
    </source>
</reference>
<dbReference type="OrthoDB" id="9804277at2"/>
<dbReference type="Proteomes" id="UP000193804">
    <property type="component" value="Unassembled WGS sequence"/>
</dbReference>
<keyword evidence="3 9" id="KW-1003">Cell membrane</keyword>
<keyword evidence="5 9" id="KW-0812">Transmembrane</keyword>
<feature type="transmembrane region" description="Helical" evidence="9">
    <location>
        <begin position="495"/>
        <end position="516"/>
    </location>
</feature>
<dbReference type="HAMAP" id="MF_01148">
    <property type="entry name" value="Lnt"/>
    <property type="match status" value="1"/>
</dbReference>
<comment type="pathway">
    <text evidence="9">Protein modification; lipoprotein biosynthesis (N-acyl transfer).</text>
</comment>
<dbReference type="PANTHER" id="PTHR38686:SF1">
    <property type="entry name" value="APOLIPOPROTEIN N-ACYLTRANSFERASE"/>
    <property type="match status" value="1"/>
</dbReference>
<feature type="transmembrane region" description="Helical" evidence="9">
    <location>
        <begin position="54"/>
        <end position="76"/>
    </location>
</feature>
<dbReference type="AlphaFoldDB" id="A0A1X7I8U2"/>
<dbReference type="Gene3D" id="3.60.110.10">
    <property type="entry name" value="Carbon-nitrogen hydrolase"/>
    <property type="match status" value="1"/>
</dbReference>
<dbReference type="GO" id="GO:0016410">
    <property type="term" value="F:N-acyltransferase activity"/>
    <property type="evidence" value="ECO:0007669"/>
    <property type="project" value="UniProtKB-UniRule"/>
</dbReference>
<evidence type="ECO:0000256" key="9">
    <source>
        <dbReference type="HAMAP-Rule" id="MF_01148"/>
    </source>
</evidence>
<dbReference type="PANTHER" id="PTHR38686">
    <property type="entry name" value="APOLIPOPROTEIN N-ACYLTRANSFERASE"/>
    <property type="match status" value="1"/>
</dbReference>
<feature type="transmembrane region" description="Helical" evidence="9">
    <location>
        <begin position="151"/>
        <end position="173"/>
    </location>
</feature>
<accession>A0A1X7I8U2</accession>
<dbReference type="Pfam" id="PF20154">
    <property type="entry name" value="LNT_N"/>
    <property type="match status" value="1"/>
</dbReference>
<comment type="similarity">
    <text evidence="2 9">Belongs to the CN hydrolase family. Apolipoprotein N-acyltransferase subfamily.</text>
</comment>
<evidence type="ECO:0000256" key="8">
    <source>
        <dbReference type="ARBA" id="ARBA00023315"/>
    </source>
</evidence>
<keyword evidence="8 9" id="KW-0012">Acyltransferase</keyword>
<keyword evidence="4 9" id="KW-0808">Transferase</keyword>
<evidence type="ECO:0000259" key="10">
    <source>
        <dbReference type="PROSITE" id="PS50263"/>
    </source>
</evidence>
<keyword evidence="12" id="KW-1185">Reference proteome</keyword>
<dbReference type="STRING" id="1028.SAMN05661096_00311"/>
<evidence type="ECO:0000256" key="1">
    <source>
        <dbReference type="ARBA" id="ARBA00004651"/>
    </source>
</evidence>
<organism evidence="11 12">
    <name type="scientific">Marivirga sericea</name>
    <dbReference type="NCBI Taxonomy" id="1028"/>
    <lineage>
        <taxon>Bacteria</taxon>
        <taxon>Pseudomonadati</taxon>
        <taxon>Bacteroidota</taxon>
        <taxon>Cytophagia</taxon>
        <taxon>Cytophagales</taxon>
        <taxon>Marivirgaceae</taxon>
        <taxon>Marivirga</taxon>
    </lineage>
</organism>
<gene>
    <name evidence="9" type="primary">lnt</name>
    <name evidence="11" type="ORF">SAMN05661096_00311</name>
</gene>
<protein>
    <recommendedName>
        <fullName evidence="9">Apolipoprotein N-acyltransferase</fullName>
        <shortName evidence="9">ALP N-acyltransferase</shortName>
        <ecNumber evidence="9">2.3.1.269</ecNumber>
    </recommendedName>
</protein>
<comment type="catalytic activity">
    <reaction evidence="9">
        <text>N-terminal S-1,2-diacyl-sn-glyceryl-L-cysteinyl-[lipoprotein] + a glycerophospholipid = N-acyl-S-1,2-diacyl-sn-glyceryl-L-cysteinyl-[lipoprotein] + a 2-acyl-sn-glycero-3-phospholipid + H(+)</text>
        <dbReference type="Rhea" id="RHEA:48228"/>
        <dbReference type="Rhea" id="RHEA-COMP:14681"/>
        <dbReference type="Rhea" id="RHEA-COMP:14684"/>
        <dbReference type="ChEBI" id="CHEBI:15378"/>
        <dbReference type="ChEBI" id="CHEBI:136912"/>
        <dbReference type="ChEBI" id="CHEBI:140656"/>
        <dbReference type="ChEBI" id="CHEBI:140657"/>
        <dbReference type="ChEBI" id="CHEBI:140660"/>
        <dbReference type="EC" id="2.3.1.269"/>
    </reaction>
</comment>
<dbReference type="NCBIfam" id="TIGR00546">
    <property type="entry name" value="lnt"/>
    <property type="match status" value="1"/>
</dbReference>
<dbReference type="InterPro" id="IPR003010">
    <property type="entry name" value="C-N_Hydrolase"/>
</dbReference>
<evidence type="ECO:0000256" key="7">
    <source>
        <dbReference type="ARBA" id="ARBA00023136"/>
    </source>
</evidence>
<dbReference type="Pfam" id="PF00795">
    <property type="entry name" value="CN_hydrolase"/>
    <property type="match status" value="1"/>
</dbReference>
<dbReference type="PROSITE" id="PS50263">
    <property type="entry name" value="CN_HYDROLASE"/>
    <property type="match status" value="1"/>
</dbReference>
<feature type="domain" description="CN hydrolase" evidence="10">
    <location>
        <begin position="215"/>
        <end position="491"/>
    </location>
</feature>
<comment type="function">
    <text evidence="9">Catalyzes the phospholipid dependent N-acylation of the N-terminal cysteine of apolipoprotein, the last step in lipoprotein maturation.</text>
</comment>
<dbReference type="GO" id="GO:0042158">
    <property type="term" value="P:lipoprotein biosynthetic process"/>
    <property type="evidence" value="ECO:0007669"/>
    <property type="project" value="UniProtKB-UniRule"/>
</dbReference>
<dbReference type="InterPro" id="IPR045378">
    <property type="entry name" value="LNT_N"/>
</dbReference>
<dbReference type="EMBL" id="FXAW01000001">
    <property type="protein sequence ID" value="SMG10343.1"/>
    <property type="molecule type" value="Genomic_DNA"/>
</dbReference>
<dbReference type="InterPro" id="IPR004563">
    <property type="entry name" value="Apolipo_AcylTrfase"/>
</dbReference>
<evidence type="ECO:0000256" key="4">
    <source>
        <dbReference type="ARBA" id="ARBA00022679"/>
    </source>
</evidence>
<evidence type="ECO:0000313" key="11">
    <source>
        <dbReference type="EMBL" id="SMG10343.1"/>
    </source>
</evidence>
<comment type="subcellular location">
    <subcellularLocation>
        <location evidence="1 9">Cell membrane</location>
        <topology evidence="1 9">Multi-pass membrane protein</topology>
    </subcellularLocation>
</comment>